<dbReference type="PRINTS" id="PR00625">
    <property type="entry name" value="JDOMAIN"/>
</dbReference>
<comment type="subcellular location">
    <subcellularLocation>
        <location evidence="1">Endoplasmic reticulum</location>
    </subcellularLocation>
</comment>
<dbReference type="Gene3D" id="1.25.40.10">
    <property type="entry name" value="Tetratricopeptide repeat domain"/>
    <property type="match status" value="1"/>
</dbReference>
<dbReference type="Pfam" id="PF00226">
    <property type="entry name" value="DnaJ"/>
    <property type="match status" value="1"/>
</dbReference>
<proteinExistence type="predicted"/>
<dbReference type="GO" id="GO:0034975">
    <property type="term" value="P:protein folding in endoplasmic reticulum"/>
    <property type="evidence" value="ECO:0007669"/>
    <property type="project" value="TreeGrafter"/>
</dbReference>
<reference evidence="6 7" key="1">
    <citation type="submission" date="2020-08" db="EMBL/GenBank/DDBJ databases">
        <authorList>
            <person name="Newling K."/>
            <person name="Davey J."/>
            <person name="Forrester S."/>
        </authorList>
    </citation>
    <scope>NUCLEOTIDE SEQUENCE [LARGE SCALE GENOMIC DNA]</scope>
    <source>
        <strain evidence="7">Crithidia deanei Carvalho (ATCC PRA-265)</strain>
    </source>
</reference>
<dbReference type="Gene3D" id="1.10.287.110">
    <property type="entry name" value="DnaJ domain"/>
    <property type="match status" value="1"/>
</dbReference>
<dbReference type="InterPro" id="IPR011990">
    <property type="entry name" value="TPR-like_helical_dom_sf"/>
</dbReference>
<protein>
    <submittedName>
        <fullName evidence="6">Tetratricopeptide repeat/DnaJ domain containing protein, putative</fullName>
    </submittedName>
</protein>
<evidence type="ECO:0000313" key="6">
    <source>
        <dbReference type="EMBL" id="CAD2219386.1"/>
    </source>
</evidence>
<dbReference type="AlphaFoldDB" id="A0A7G2CI08"/>
<dbReference type="EMBL" id="LR877157">
    <property type="protein sequence ID" value="CAD2219386.1"/>
    <property type="molecule type" value="Genomic_DNA"/>
</dbReference>
<dbReference type="GO" id="GO:0005783">
    <property type="term" value="C:endoplasmic reticulum"/>
    <property type="evidence" value="ECO:0007669"/>
    <property type="project" value="UniProtKB-SubCell"/>
</dbReference>
<evidence type="ECO:0000256" key="2">
    <source>
        <dbReference type="ARBA" id="ARBA00022729"/>
    </source>
</evidence>
<gene>
    <name evidence="6" type="ORF">ADEAN_000689100</name>
</gene>
<dbReference type="SUPFAM" id="SSF48452">
    <property type="entry name" value="TPR-like"/>
    <property type="match status" value="1"/>
</dbReference>
<dbReference type="PANTHER" id="PTHR44140:SF2">
    <property type="entry name" value="LD25575P"/>
    <property type="match status" value="1"/>
</dbReference>
<dbReference type="InterPro" id="IPR036869">
    <property type="entry name" value="J_dom_sf"/>
</dbReference>
<evidence type="ECO:0000256" key="1">
    <source>
        <dbReference type="ARBA" id="ARBA00004240"/>
    </source>
</evidence>
<sequence length="467" mass="53267">MRDPKNQRGLFSRAELLIMLRRWDEALTDLNQLLTVNSEHLQGVTARASLQAQMGNLQDAVTDTRKLVELLKKKKRSAAVIKQTEEKLTALEKHSKEWKQYAFILNESPLKHVPATHANKGLRPAYQACIKLVTFVIDNYGKNNVDLRLLRASCAINTQQTGIANADLKYVLQLDSYNLEAVALNAKALRALASLDNAKAELKRCLSLDPEHAACATLYKSIRQQQKLTEQIEREMTERKYDAALKSVDKLSHSDAGAYVAEDVLRWQCKAYFGNRDVPNGLTACKHYALAVGEDSPLGIDTQLDIADLHLLNDDYDSAERVLQKLQSLNVHNQRTEEMKHKIHRLRQMGSRKDYYKMLGVAKTSSSSEIHRAYRKLARELHPDKLRSKPLSDAERAKKEALFRDINEAKEVLLDEEKRARYDSGEDVMNPQAQSGHPFQGSHFPFNHFFHGNQFGGGQQFRYEFRR</sequence>
<keyword evidence="2" id="KW-0732">Signal</keyword>
<dbReference type="Pfam" id="PF13181">
    <property type="entry name" value="TPR_8"/>
    <property type="match status" value="1"/>
</dbReference>
<accession>A0A7G2CI08</accession>
<evidence type="ECO:0000256" key="4">
    <source>
        <dbReference type="SAM" id="Coils"/>
    </source>
</evidence>
<evidence type="ECO:0000259" key="5">
    <source>
        <dbReference type="PROSITE" id="PS50076"/>
    </source>
</evidence>
<evidence type="ECO:0000313" key="7">
    <source>
        <dbReference type="Proteomes" id="UP000515908"/>
    </source>
</evidence>
<dbReference type="SUPFAM" id="SSF46565">
    <property type="entry name" value="Chaperone J-domain"/>
    <property type="match status" value="1"/>
</dbReference>
<name>A0A7G2CI08_9TRYP</name>
<organism evidence="6 7">
    <name type="scientific">Angomonas deanei</name>
    <dbReference type="NCBI Taxonomy" id="59799"/>
    <lineage>
        <taxon>Eukaryota</taxon>
        <taxon>Discoba</taxon>
        <taxon>Euglenozoa</taxon>
        <taxon>Kinetoplastea</taxon>
        <taxon>Metakinetoplastina</taxon>
        <taxon>Trypanosomatida</taxon>
        <taxon>Trypanosomatidae</taxon>
        <taxon>Strigomonadinae</taxon>
        <taxon>Angomonas</taxon>
    </lineage>
</organism>
<feature type="coiled-coil region" evidence="4">
    <location>
        <begin position="67"/>
        <end position="101"/>
    </location>
</feature>
<keyword evidence="7" id="KW-1185">Reference proteome</keyword>
<dbReference type="SMART" id="SM00271">
    <property type="entry name" value="DnaJ"/>
    <property type="match status" value="1"/>
</dbReference>
<keyword evidence="3" id="KW-0256">Endoplasmic reticulum</keyword>
<dbReference type="GO" id="GO:0051087">
    <property type="term" value="F:protein-folding chaperone binding"/>
    <property type="evidence" value="ECO:0007669"/>
    <property type="project" value="TreeGrafter"/>
</dbReference>
<dbReference type="VEuPathDB" id="TriTrypDB:ADEAN_000689100"/>
<evidence type="ECO:0000256" key="3">
    <source>
        <dbReference type="ARBA" id="ARBA00022824"/>
    </source>
</evidence>
<feature type="domain" description="J" evidence="5">
    <location>
        <begin position="354"/>
        <end position="426"/>
    </location>
</feature>
<dbReference type="GO" id="GO:0051787">
    <property type="term" value="F:misfolded protein binding"/>
    <property type="evidence" value="ECO:0007669"/>
    <property type="project" value="TreeGrafter"/>
</dbReference>
<dbReference type="PROSITE" id="PS50076">
    <property type="entry name" value="DNAJ_2"/>
    <property type="match status" value="1"/>
</dbReference>
<dbReference type="InterPro" id="IPR001623">
    <property type="entry name" value="DnaJ_domain"/>
</dbReference>
<dbReference type="Proteomes" id="UP000515908">
    <property type="component" value="Chromosome 13"/>
</dbReference>
<dbReference type="CDD" id="cd06257">
    <property type="entry name" value="DnaJ"/>
    <property type="match status" value="1"/>
</dbReference>
<dbReference type="PANTHER" id="PTHR44140">
    <property type="entry name" value="LD25575P"/>
    <property type="match status" value="1"/>
</dbReference>
<dbReference type="InterPro" id="IPR019734">
    <property type="entry name" value="TPR_rpt"/>
</dbReference>
<dbReference type="SMART" id="SM00028">
    <property type="entry name" value="TPR"/>
    <property type="match status" value="4"/>
</dbReference>
<dbReference type="InterPro" id="IPR051727">
    <property type="entry name" value="DnaJ_C3_Co-chaperones"/>
</dbReference>
<keyword evidence="4" id="KW-0175">Coiled coil</keyword>